<organism evidence="2 3">
    <name type="scientific">Halobaculum roseum</name>
    <dbReference type="NCBI Taxonomy" id="2175149"/>
    <lineage>
        <taxon>Archaea</taxon>
        <taxon>Methanobacteriati</taxon>
        <taxon>Methanobacteriota</taxon>
        <taxon>Stenosarchaea group</taxon>
        <taxon>Halobacteria</taxon>
        <taxon>Halobacteriales</taxon>
        <taxon>Haloferacaceae</taxon>
        <taxon>Halobaculum</taxon>
    </lineage>
</organism>
<keyword evidence="3" id="KW-1185">Reference proteome</keyword>
<dbReference type="Pfam" id="PF25927">
    <property type="entry name" value="DUF7972"/>
    <property type="match status" value="1"/>
</dbReference>
<comment type="caution">
    <text evidence="2">The sequence shown here is derived from an EMBL/GenBank/DDBJ whole genome shotgun (WGS) entry which is preliminary data.</text>
</comment>
<dbReference type="GeneID" id="67210573"/>
<reference evidence="2" key="1">
    <citation type="submission" date="2024-09" db="EMBL/GenBank/DDBJ databases">
        <authorList>
            <person name="Sun Q."/>
        </authorList>
    </citation>
    <scope>NUCLEOTIDE SEQUENCE [LARGE SCALE GENOMIC DNA]</scope>
    <source>
        <strain evidence="2">JCM 31273</strain>
    </source>
</reference>
<dbReference type="RefSeq" id="WP_390182320.1">
    <property type="nucleotide sequence ID" value="NZ_CP082286.1"/>
</dbReference>
<feature type="transmembrane region" description="Helical" evidence="1">
    <location>
        <begin position="29"/>
        <end position="54"/>
    </location>
</feature>
<dbReference type="Proteomes" id="UP001589595">
    <property type="component" value="Unassembled WGS sequence"/>
</dbReference>
<protein>
    <submittedName>
        <fullName evidence="2">Uncharacterized protein</fullName>
    </submittedName>
</protein>
<dbReference type="EMBL" id="JBHMAJ010000007">
    <property type="protein sequence ID" value="MFB9824789.1"/>
    <property type="molecule type" value="Genomic_DNA"/>
</dbReference>
<feature type="transmembrane region" description="Helical" evidence="1">
    <location>
        <begin position="66"/>
        <end position="84"/>
    </location>
</feature>
<accession>A0ABD5MQY4</accession>
<feature type="transmembrane region" description="Helical" evidence="1">
    <location>
        <begin position="252"/>
        <end position="272"/>
    </location>
</feature>
<evidence type="ECO:0000313" key="2">
    <source>
        <dbReference type="EMBL" id="MFB9824789.1"/>
    </source>
</evidence>
<evidence type="ECO:0000313" key="3">
    <source>
        <dbReference type="Proteomes" id="UP001589595"/>
    </source>
</evidence>
<name>A0ABD5MQY4_9EURY</name>
<keyword evidence="1" id="KW-0472">Membrane</keyword>
<keyword evidence="1" id="KW-0812">Transmembrane</keyword>
<feature type="transmembrane region" description="Helical" evidence="1">
    <location>
        <begin position="284"/>
        <end position="309"/>
    </location>
</feature>
<sequence length="334" mass="35937">MSDAPDDTMRERAGTSRLKLWLLVDADRWLVAAGFLAAVFVLLFATGVLAPGAATLLTDGDPIETAFQPLIGGTITVVTLVLTLNQLVLSQELGAVGDQRERMEGATEFRRDVADTLGRDVMPPEPAAFLRELVIAAGQRADDVDEALADDEELADDAARLVDSVRGNAETVGENLDDAQFGTFAVVSAALNFNYSWKLYESRRLRASHDLTDEQDEALSALGDVLELFGPAREHFKTLYFQWELVDLSRSVLWAAVPSLVIAFGSVLYLSALVPGAPATGVYLAGPLVVSLVAAVGLLPFAILLSYVLRIATVTKRTLSIGAFTLRETTPNDD</sequence>
<dbReference type="InterPro" id="IPR058278">
    <property type="entry name" value="DUF7972"/>
</dbReference>
<keyword evidence="1" id="KW-1133">Transmembrane helix</keyword>
<dbReference type="AlphaFoldDB" id="A0ABD5MQY4"/>
<proteinExistence type="predicted"/>
<evidence type="ECO:0000256" key="1">
    <source>
        <dbReference type="SAM" id="Phobius"/>
    </source>
</evidence>
<gene>
    <name evidence="2" type="ORF">ACFFOL_11505</name>
</gene>